<evidence type="ECO:0000313" key="13">
    <source>
        <dbReference type="EMBL" id="QEA13804.1"/>
    </source>
</evidence>
<evidence type="ECO:0000256" key="3">
    <source>
        <dbReference type="ARBA" id="ARBA00009381"/>
    </source>
</evidence>
<dbReference type="InterPro" id="IPR029055">
    <property type="entry name" value="Ntn_hydrolases_N"/>
</dbReference>
<proteinExistence type="inferred from homology"/>
<dbReference type="Pfam" id="PF01019">
    <property type="entry name" value="G_glu_transpept"/>
    <property type="match status" value="1"/>
</dbReference>
<dbReference type="PANTHER" id="PTHR43199">
    <property type="entry name" value="GLUTATHIONE HYDROLASE"/>
    <property type="match status" value="1"/>
</dbReference>
<reference evidence="13 14" key="1">
    <citation type="submission" date="2019-07" db="EMBL/GenBank/DDBJ databases">
        <title>Complete genome sequence of Comamonas sp. NLF 7-7 isolated from livestock.</title>
        <authorList>
            <person name="Kim D.H."/>
            <person name="Kim J.G."/>
        </authorList>
    </citation>
    <scope>NUCLEOTIDE SEQUENCE [LARGE SCALE GENOMIC DNA]</scope>
    <source>
        <strain evidence="13 14">NLF 7-7</strain>
    </source>
</reference>
<keyword evidence="4 11" id="KW-0808">Transferase</keyword>
<evidence type="ECO:0000256" key="1">
    <source>
        <dbReference type="ARBA" id="ARBA00001049"/>
    </source>
</evidence>
<dbReference type="Gene3D" id="1.10.246.130">
    <property type="match status" value="1"/>
</dbReference>
<dbReference type="GO" id="GO:0103068">
    <property type="term" value="F:leukotriene C4 gamma-glutamyl transferase activity"/>
    <property type="evidence" value="ECO:0007669"/>
    <property type="project" value="UniProtKB-EC"/>
</dbReference>
<dbReference type="UniPathway" id="UPA00204"/>
<organism evidence="13 14">
    <name type="scientific">Comamonas flocculans</name>
    <dbReference type="NCBI Taxonomy" id="2597701"/>
    <lineage>
        <taxon>Bacteria</taxon>
        <taxon>Pseudomonadati</taxon>
        <taxon>Pseudomonadota</taxon>
        <taxon>Betaproteobacteria</taxon>
        <taxon>Burkholderiales</taxon>
        <taxon>Comamonadaceae</taxon>
        <taxon>Comamonas</taxon>
    </lineage>
</organism>
<comment type="catalytic activity">
    <reaction evidence="8 11">
        <text>an N-terminal (5-L-glutamyl)-[peptide] + an alpha-amino acid = 5-L-glutamyl amino acid + an N-terminal L-alpha-aminoacyl-[peptide]</text>
        <dbReference type="Rhea" id="RHEA:23904"/>
        <dbReference type="Rhea" id="RHEA-COMP:9780"/>
        <dbReference type="Rhea" id="RHEA-COMP:9795"/>
        <dbReference type="ChEBI" id="CHEBI:77644"/>
        <dbReference type="ChEBI" id="CHEBI:78597"/>
        <dbReference type="ChEBI" id="CHEBI:78599"/>
        <dbReference type="ChEBI" id="CHEBI:78608"/>
        <dbReference type="EC" id="2.3.2.2"/>
    </reaction>
</comment>
<keyword evidence="7 11" id="KW-0012">Acyltransferase</keyword>
<dbReference type="EMBL" id="CP042344">
    <property type="protein sequence ID" value="QEA13804.1"/>
    <property type="molecule type" value="Genomic_DNA"/>
</dbReference>
<dbReference type="InterPro" id="IPR000101">
    <property type="entry name" value="GGT_peptidase"/>
</dbReference>
<dbReference type="PROSITE" id="PS00462">
    <property type="entry name" value="G_GLU_TRANSPEPTIDASE"/>
    <property type="match status" value="1"/>
</dbReference>
<feature type="chain" id="PRO_5022705706" description="Glutathione hydrolase proenzyme" evidence="12">
    <location>
        <begin position="25"/>
        <end position="590"/>
    </location>
</feature>
<dbReference type="PRINTS" id="PR01210">
    <property type="entry name" value="GGTRANSPTASE"/>
</dbReference>
<comment type="catalytic activity">
    <reaction evidence="2 11">
        <text>glutathione + H2O = L-cysteinylglycine + L-glutamate</text>
        <dbReference type="Rhea" id="RHEA:28807"/>
        <dbReference type="ChEBI" id="CHEBI:15377"/>
        <dbReference type="ChEBI" id="CHEBI:29985"/>
        <dbReference type="ChEBI" id="CHEBI:57925"/>
        <dbReference type="ChEBI" id="CHEBI:61694"/>
        <dbReference type="EC" id="3.4.19.13"/>
    </reaction>
</comment>
<feature type="active site" description="Nucleophile" evidence="9">
    <location>
        <position position="402"/>
    </location>
</feature>
<evidence type="ECO:0000256" key="8">
    <source>
        <dbReference type="ARBA" id="ARBA00047417"/>
    </source>
</evidence>
<dbReference type="InterPro" id="IPR055262">
    <property type="entry name" value="GGT_CS"/>
</dbReference>
<evidence type="ECO:0000256" key="11">
    <source>
        <dbReference type="RuleBase" id="RU368036"/>
    </source>
</evidence>
<evidence type="ECO:0000313" key="14">
    <source>
        <dbReference type="Proteomes" id="UP000321199"/>
    </source>
</evidence>
<dbReference type="EC" id="3.4.19.13" evidence="11"/>
<dbReference type="GO" id="GO:0006751">
    <property type="term" value="P:glutathione catabolic process"/>
    <property type="evidence" value="ECO:0007669"/>
    <property type="project" value="UniProtKB-UniRule"/>
</dbReference>
<dbReference type="OrthoDB" id="5297205at2"/>
<feature type="binding site" evidence="10">
    <location>
        <position position="495"/>
    </location>
    <ligand>
        <name>L-glutamate</name>
        <dbReference type="ChEBI" id="CHEBI:29985"/>
    </ligand>
</feature>
<dbReference type="NCBIfam" id="TIGR00066">
    <property type="entry name" value="g_glut_trans"/>
    <property type="match status" value="1"/>
</dbReference>
<dbReference type="SUPFAM" id="SSF56235">
    <property type="entry name" value="N-terminal nucleophile aminohydrolases (Ntn hydrolases)"/>
    <property type="match status" value="1"/>
</dbReference>
<dbReference type="RefSeq" id="WP_146913401.1">
    <property type="nucleotide sequence ID" value="NZ_CP042344.1"/>
</dbReference>
<name>A0A5B8RYG0_9BURK</name>
<evidence type="ECO:0000256" key="7">
    <source>
        <dbReference type="ARBA" id="ARBA00023315"/>
    </source>
</evidence>
<evidence type="ECO:0000256" key="10">
    <source>
        <dbReference type="PIRSR" id="PIRSR600101-2"/>
    </source>
</evidence>
<evidence type="ECO:0000256" key="9">
    <source>
        <dbReference type="PIRSR" id="PIRSR600101-1"/>
    </source>
</evidence>
<feature type="signal peptide" evidence="12">
    <location>
        <begin position="1"/>
        <end position="24"/>
    </location>
</feature>
<dbReference type="PROSITE" id="PS51257">
    <property type="entry name" value="PROKAR_LIPOPROTEIN"/>
    <property type="match status" value="1"/>
</dbReference>
<dbReference type="GO" id="GO:0006750">
    <property type="term" value="P:glutathione biosynthetic process"/>
    <property type="evidence" value="ECO:0007669"/>
    <property type="project" value="UniProtKB-KW"/>
</dbReference>
<dbReference type="AlphaFoldDB" id="A0A5B8RYG0"/>
<dbReference type="InterPro" id="IPR051792">
    <property type="entry name" value="GGT_bact"/>
</dbReference>
<dbReference type="GO" id="GO:0036374">
    <property type="term" value="F:glutathione hydrolase activity"/>
    <property type="evidence" value="ECO:0007669"/>
    <property type="project" value="UniProtKB-UniRule"/>
</dbReference>
<feature type="binding site" evidence="10">
    <location>
        <begin position="473"/>
        <end position="474"/>
    </location>
    <ligand>
        <name>L-glutamate</name>
        <dbReference type="ChEBI" id="CHEBI:29985"/>
    </ligand>
</feature>
<dbReference type="InterPro" id="IPR043138">
    <property type="entry name" value="GGT_lsub"/>
</dbReference>
<dbReference type="FunFam" id="3.60.20.40:FF:000003">
    <property type="entry name" value="Gamma-glutamyltranspeptidase"/>
    <property type="match status" value="1"/>
</dbReference>
<dbReference type="InterPro" id="IPR043137">
    <property type="entry name" value="GGT_ssub_C"/>
</dbReference>
<comment type="PTM">
    <text evidence="11">Cleaved by autocatalysis into a large and a small subunit.</text>
</comment>
<evidence type="ECO:0000256" key="5">
    <source>
        <dbReference type="ARBA" id="ARBA00022801"/>
    </source>
</evidence>
<dbReference type="KEGG" id="cof:FOZ74_12615"/>
<comment type="catalytic activity">
    <reaction evidence="1 11">
        <text>an S-substituted glutathione + H2O = an S-substituted L-cysteinylglycine + L-glutamate</text>
        <dbReference type="Rhea" id="RHEA:59468"/>
        <dbReference type="ChEBI" id="CHEBI:15377"/>
        <dbReference type="ChEBI" id="CHEBI:29985"/>
        <dbReference type="ChEBI" id="CHEBI:90779"/>
        <dbReference type="ChEBI" id="CHEBI:143103"/>
        <dbReference type="EC" id="3.4.19.13"/>
    </reaction>
</comment>
<feature type="binding site" evidence="10">
    <location>
        <position position="444"/>
    </location>
    <ligand>
        <name>L-glutamate</name>
        <dbReference type="ChEBI" id="CHEBI:29985"/>
    </ligand>
</feature>
<keyword evidence="6 11" id="KW-0865">Zymogen</keyword>
<comment type="similarity">
    <text evidence="3 11">Belongs to the gamma-glutamyltransferase family.</text>
</comment>
<gene>
    <name evidence="13" type="primary">ggt</name>
    <name evidence="13" type="ORF">FOZ74_12615</name>
</gene>
<evidence type="ECO:0000256" key="6">
    <source>
        <dbReference type="ARBA" id="ARBA00023145"/>
    </source>
</evidence>
<evidence type="ECO:0000256" key="2">
    <source>
        <dbReference type="ARBA" id="ARBA00001089"/>
    </source>
</evidence>
<dbReference type="Proteomes" id="UP000321199">
    <property type="component" value="Chromosome"/>
</dbReference>
<keyword evidence="5 11" id="KW-0378">Hydrolase</keyword>
<keyword evidence="14" id="KW-1185">Reference proteome</keyword>
<feature type="binding site" evidence="10">
    <location>
        <begin position="420"/>
        <end position="422"/>
    </location>
    <ligand>
        <name>L-glutamate</name>
        <dbReference type="ChEBI" id="CHEBI:29985"/>
    </ligand>
</feature>
<sequence length="590" mass="62567">MSVRRPSLLFAGLWLALTAGCSHAPAELAPVLQQAPAARAAAAAYDFDKDIFHPVVARHGMVASEQALATRIGLDVLRQGGNAVDAAVAVGFALAVVLPNAGNLGGGGFMLVHDARSARQVALDFREMAPAGAHRRMYLDAEGKVVDGKSLYTHYAVGVPGTVAGLAHALRQWGTLTLAQAVEPAARLAEQGYAVSATLAKVLARERKTLAPWPASRAIFWRDGAPLREGALLVQQDLAHSLRLIGAQGPAAFYEGEIAQKIAAEMAPHAGSVTLADLKNYRVLEREPVRGSYRGHEIVTMPPPSSGGAHLVQMLNILERWPLADWGANSARTVHHMAEAMKLAYADRAEYLGDPDFVRVPLAGLTSKRYADQLAAGIAPQRARSASDIRAGQPQAHESGQTTHFSVVDAHGNAVAVTYTLNTNFGSGIVAAGTGIVLNNEMDDFAARPGVANAYGLVGGDANAVAAGKRPLSSMTPTLVLQDGRLRLVTGSPGGPRIITTVLETVVNLIDFGMNPLQAAATPRFHHQWMPDELRVEQGFSRDTLDLLRAWGHHVAVKPAMGRTQTIELRGGLLYGASDPRNPDGRTLGY</sequence>
<evidence type="ECO:0000256" key="12">
    <source>
        <dbReference type="SAM" id="SignalP"/>
    </source>
</evidence>
<dbReference type="PANTHER" id="PTHR43199:SF1">
    <property type="entry name" value="GLUTATHIONE HYDROLASE PROENZYME"/>
    <property type="match status" value="1"/>
</dbReference>
<keyword evidence="11" id="KW-0317">Glutathione biosynthesis</keyword>
<accession>A0A5B8RYG0</accession>
<comment type="pathway">
    <text evidence="11">Sulfur metabolism; glutathione metabolism.</text>
</comment>
<protein>
    <recommendedName>
        <fullName evidence="11">Glutathione hydrolase proenzyme</fullName>
        <ecNumber evidence="11">2.3.2.2</ecNumber>
        <ecNumber evidence="11">3.4.19.13</ecNumber>
    </recommendedName>
    <component>
        <recommendedName>
            <fullName evidence="11">Glutathione hydrolase large chain</fullName>
        </recommendedName>
    </component>
    <component>
        <recommendedName>
            <fullName evidence="11">Glutathione hydrolase small chain</fullName>
        </recommendedName>
    </component>
</protein>
<evidence type="ECO:0000256" key="4">
    <source>
        <dbReference type="ARBA" id="ARBA00022679"/>
    </source>
</evidence>
<keyword evidence="12" id="KW-0732">Signal</keyword>
<dbReference type="EC" id="2.3.2.2" evidence="11"/>
<dbReference type="Gene3D" id="3.60.20.40">
    <property type="match status" value="1"/>
</dbReference>
<comment type="subunit">
    <text evidence="11">This enzyme consists of two polypeptide chains, which are synthesized in precursor form from a single polypeptide.</text>
</comment>
<feature type="binding site" evidence="10">
    <location>
        <position position="126"/>
    </location>
    <ligand>
        <name>L-glutamate</name>
        <dbReference type="ChEBI" id="CHEBI:29985"/>
    </ligand>
</feature>